<gene>
    <name evidence="2" type="ORF">MBJ925_LOCUS5331</name>
</gene>
<evidence type="ECO:0000256" key="1">
    <source>
        <dbReference type="SAM" id="MobiDB-lite"/>
    </source>
</evidence>
<name>A0A816LTN7_9BILA</name>
<protein>
    <submittedName>
        <fullName evidence="2">Uncharacterized protein</fullName>
    </submittedName>
</protein>
<reference evidence="2" key="1">
    <citation type="submission" date="2021-02" db="EMBL/GenBank/DDBJ databases">
        <authorList>
            <person name="Nowell W R."/>
        </authorList>
    </citation>
    <scope>NUCLEOTIDE SEQUENCE</scope>
</reference>
<sequence>MGQDLSSDKLKALDLLTVNNQRLDKILSAERKEDAFLFLPLEVIDAISKNSISSPDRDQKSSIEFPITKQTLSKQIRQDLFLLTNSSAVEELNTSIASIVTQVFDRITVTNTNLQNAIQSINDKQQQLKNSYAEKLNDDKNITTSIFAQSFNDSANSNNASSENKKELHQFQAEQLSFFAIQSLISMLLMLLKSIHQYDSTIVHQMLNLTNQLIEQIPLNYLSPDIYKQSSNLFKSLNPLTNYIRELSKHTEVDPIAASQSIKILLNFSVIKASLKEALPLIRSLMFNTTDTYDIRRLFIELNNDLTKRMDQIEKEKQAPPETTTTSQSGAASSSETSTAPANTESPVSTEKIPDNQCNFSAALEYLKSIEAFPNTQLLTIDEKKFTGQFISQFVLPYRRQQSLLDSEFLLSIYNNADQGARLISKMKLFVRDKQRILQKSIESDANDASAAIFAVYIKHYRRIDLAQRELTQPIDQRPHAKLLLLYDYANQVRTVFATTKARGGNCNELCKRIKNDALLLLASVKESAFVPTIKEDFSLVMPIAKEFKLQRQTSRWTKAKHILRVLRHAMNACVRLKYLMLEKKQAVEQKNDCESVLHRAIVSCLYGNDVSGVGNDDLKIEPDEVVQCLIRQYQRAMTRLITYRFFYQLIEQLIDVKDNKRALNMLVMTLSNLKANNLDWHYLEHIQASNQQLKEDIGQQYYSIVKQILSFSKESSIESNIKTIFIFSLFNQVNLSYDLKDLCHLNHFQYVQELFDLFVSYSQTNSTDAISTDMKLTAFNWFRLLVLRLCENIDIEELRSKTNLGSRKSHQILLQQRDLIFNKLILSELKQLQEKKSTAVSNSENENPSLQNASIGCFIKSTASEESSLPSFNVDGCINQYLMLLLRCAHLYDHVRSNYATMDYIQQLLILYHQNQLISTRLLALKIIRDLLVFLPENTNETTTRSFVENLLTDILFTIGQHFNSLETTKTSLDIVIELVYIYHILFTIGQHFNSLETTKTSLDIVIELVYIYRTMISQDSPWQKVATKFMVDAIKSSTNFNEEFTKIGYIWKDNIRITPRTLQNYTYDPSVVDCLSLNINEDDDEEQIQNAATLAAEQDKIILNEKNKQLKLTDLWK</sequence>
<accession>A0A816LTN7</accession>
<dbReference type="Proteomes" id="UP000663824">
    <property type="component" value="Unassembled WGS sequence"/>
</dbReference>
<evidence type="ECO:0000313" key="2">
    <source>
        <dbReference type="EMBL" id="CAF1940443.1"/>
    </source>
</evidence>
<proteinExistence type="predicted"/>
<dbReference type="AlphaFoldDB" id="A0A816LTN7"/>
<evidence type="ECO:0000313" key="3">
    <source>
        <dbReference type="Proteomes" id="UP000663824"/>
    </source>
</evidence>
<feature type="compositionally biased region" description="Low complexity" evidence="1">
    <location>
        <begin position="322"/>
        <end position="346"/>
    </location>
</feature>
<comment type="caution">
    <text evidence="2">The sequence shown here is derived from an EMBL/GenBank/DDBJ whole genome shotgun (WGS) entry which is preliminary data.</text>
</comment>
<dbReference type="EMBL" id="CAJNRE010001387">
    <property type="protein sequence ID" value="CAF1940443.1"/>
    <property type="molecule type" value="Genomic_DNA"/>
</dbReference>
<feature type="region of interest" description="Disordered" evidence="1">
    <location>
        <begin position="315"/>
        <end position="354"/>
    </location>
</feature>
<feature type="non-terminal residue" evidence="2">
    <location>
        <position position="1"/>
    </location>
</feature>
<organism evidence="2 3">
    <name type="scientific">Rotaria magnacalcarata</name>
    <dbReference type="NCBI Taxonomy" id="392030"/>
    <lineage>
        <taxon>Eukaryota</taxon>
        <taxon>Metazoa</taxon>
        <taxon>Spiralia</taxon>
        <taxon>Gnathifera</taxon>
        <taxon>Rotifera</taxon>
        <taxon>Eurotatoria</taxon>
        <taxon>Bdelloidea</taxon>
        <taxon>Philodinida</taxon>
        <taxon>Philodinidae</taxon>
        <taxon>Rotaria</taxon>
    </lineage>
</organism>